<name>A0AAD2K592_9AGAR</name>
<organism evidence="1 2">
    <name type="scientific">Mycena citricolor</name>
    <dbReference type="NCBI Taxonomy" id="2018698"/>
    <lineage>
        <taxon>Eukaryota</taxon>
        <taxon>Fungi</taxon>
        <taxon>Dikarya</taxon>
        <taxon>Basidiomycota</taxon>
        <taxon>Agaricomycotina</taxon>
        <taxon>Agaricomycetes</taxon>
        <taxon>Agaricomycetidae</taxon>
        <taxon>Agaricales</taxon>
        <taxon>Marasmiineae</taxon>
        <taxon>Mycenaceae</taxon>
        <taxon>Mycena</taxon>
    </lineage>
</organism>
<gene>
    <name evidence="1" type="ORF">MYCIT1_LOCUS29596</name>
</gene>
<proteinExistence type="predicted"/>
<comment type="caution">
    <text evidence="1">The sequence shown here is derived from an EMBL/GenBank/DDBJ whole genome shotgun (WGS) entry which is preliminary data.</text>
</comment>
<dbReference type="EMBL" id="CAVNYO010000436">
    <property type="protein sequence ID" value="CAK5279535.1"/>
    <property type="molecule type" value="Genomic_DNA"/>
</dbReference>
<accession>A0AAD2K592</accession>
<reference evidence="1" key="1">
    <citation type="submission" date="2023-11" db="EMBL/GenBank/DDBJ databases">
        <authorList>
            <person name="De Vega J J."/>
            <person name="De Vega J J."/>
        </authorList>
    </citation>
    <scope>NUCLEOTIDE SEQUENCE</scope>
</reference>
<protein>
    <submittedName>
        <fullName evidence="1">Uncharacterized protein</fullName>
    </submittedName>
</protein>
<dbReference type="AlphaFoldDB" id="A0AAD2K592"/>
<sequence>MVSTIFIQQANAITGNYPPTTAYRDMIWPPYTPSSHSACFLLCYHCRPCPSHGADSS</sequence>
<evidence type="ECO:0000313" key="1">
    <source>
        <dbReference type="EMBL" id="CAK5279535.1"/>
    </source>
</evidence>
<evidence type="ECO:0000313" key="2">
    <source>
        <dbReference type="Proteomes" id="UP001295794"/>
    </source>
</evidence>
<dbReference type="Proteomes" id="UP001295794">
    <property type="component" value="Unassembled WGS sequence"/>
</dbReference>
<keyword evidence="2" id="KW-1185">Reference proteome</keyword>